<evidence type="ECO:0000256" key="6">
    <source>
        <dbReference type="ARBA" id="ARBA00022692"/>
    </source>
</evidence>
<comment type="function">
    <text evidence="10">Core subunit of the mitochondrial membrane respiratory chain NADH dehydrogenase (Complex I) which catalyzes electron transfer from NADH through the respiratory chain, using ubiquinone as an electron acceptor. Essential for the catalytic activity and assembly of complex I.</text>
</comment>
<dbReference type="InterPro" id="IPR010227">
    <property type="entry name" value="NADH_Q_OxRdtase_chainM/4"/>
</dbReference>
<evidence type="ECO:0000256" key="2">
    <source>
        <dbReference type="ARBA" id="ARBA00004141"/>
    </source>
</evidence>
<keyword evidence="10" id="KW-0679">Respiratory chain</keyword>
<keyword evidence="10" id="KW-0813">Transport</keyword>
<dbReference type="Pfam" id="PF00361">
    <property type="entry name" value="Proton_antipo_M"/>
    <property type="match status" value="1"/>
</dbReference>
<dbReference type="GO" id="GO:0042773">
    <property type="term" value="P:ATP synthesis coupled electron transport"/>
    <property type="evidence" value="ECO:0007669"/>
    <property type="project" value="InterPro"/>
</dbReference>
<feature type="transmembrane region" description="Helical" evidence="10">
    <location>
        <begin position="206"/>
        <end position="231"/>
    </location>
</feature>
<comment type="similarity">
    <text evidence="3 10">Belongs to the complex I subunit 4 family.</text>
</comment>
<evidence type="ECO:0000256" key="3">
    <source>
        <dbReference type="ARBA" id="ARBA00009025"/>
    </source>
</evidence>
<dbReference type="EMBL" id="MW401676">
    <property type="protein sequence ID" value="QQY98455.1"/>
    <property type="molecule type" value="Genomic_DNA"/>
</dbReference>
<feature type="signal peptide" evidence="11">
    <location>
        <begin position="1"/>
        <end position="17"/>
    </location>
</feature>
<keyword evidence="11" id="KW-0732">Signal</keyword>
<comment type="function">
    <text evidence="1">Core subunit of the mitochondrial membrane respiratory chain NADH dehydrogenase (Complex I) that is believed to belong to the minimal assembly required for catalysis. Complex I functions in the transfer of electrons from NADH to the respiratory chain. The immediate electron acceptor for the enzyme is believed to be ubiquinone.</text>
</comment>
<geneLocation type="mitochondrion" evidence="13"/>
<feature type="transmembrane region" description="Helical" evidence="10">
    <location>
        <begin position="272"/>
        <end position="290"/>
    </location>
</feature>
<name>A0A7U1GG19_CHRQI</name>
<dbReference type="InterPro" id="IPR003918">
    <property type="entry name" value="NADH_UbQ_OxRdtase"/>
</dbReference>
<feature type="domain" description="NADH:quinone oxidoreductase/Mrp antiporter transmembrane" evidence="12">
    <location>
        <begin position="130"/>
        <end position="412"/>
    </location>
</feature>
<feature type="transmembrane region" description="Helical" evidence="10">
    <location>
        <begin position="83"/>
        <end position="102"/>
    </location>
</feature>
<evidence type="ECO:0000256" key="5">
    <source>
        <dbReference type="ARBA" id="ARBA00021006"/>
    </source>
</evidence>
<protein>
    <recommendedName>
        <fullName evidence="5 10">NADH-ubiquinone oxidoreductase chain 4</fullName>
        <ecNumber evidence="4 10">7.1.1.2</ecNumber>
    </recommendedName>
</protein>
<gene>
    <name evidence="13" type="primary">ND4</name>
</gene>
<keyword evidence="7 10" id="KW-1133">Transmembrane helix</keyword>
<evidence type="ECO:0000256" key="8">
    <source>
        <dbReference type="ARBA" id="ARBA00023136"/>
    </source>
</evidence>
<keyword evidence="8 10" id="KW-0472">Membrane</keyword>
<dbReference type="EC" id="7.1.1.2" evidence="4 10"/>
<accession>A0A7U1GG19</accession>
<proteinExistence type="inferred from homology"/>
<feature type="transmembrane region" description="Helical" evidence="10">
    <location>
        <begin position="134"/>
        <end position="155"/>
    </location>
</feature>
<comment type="subcellular location">
    <subcellularLocation>
        <location evidence="2">Membrane</location>
        <topology evidence="2">Multi-pass membrane protein</topology>
    </subcellularLocation>
    <subcellularLocation>
        <location evidence="10">Mitochondrion membrane</location>
        <topology evidence="10">Multi-pass membrane protein</topology>
    </subcellularLocation>
</comment>
<dbReference type="PANTHER" id="PTHR43507:SF1">
    <property type="entry name" value="NADH-UBIQUINONE OXIDOREDUCTASE CHAIN 4"/>
    <property type="match status" value="1"/>
</dbReference>
<dbReference type="PANTHER" id="PTHR43507">
    <property type="entry name" value="NADH-UBIQUINONE OXIDOREDUCTASE CHAIN 4"/>
    <property type="match status" value="1"/>
</dbReference>
<keyword evidence="10" id="KW-0249">Electron transport</keyword>
<evidence type="ECO:0000256" key="9">
    <source>
        <dbReference type="ARBA" id="ARBA00049551"/>
    </source>
</evidence>
<feature type="transmembrane region" description="Helical" evidence="10">
    <location>
        <begin position="167"/>
        <end position="186"/>
    </location>
</feature>
<evidence type="ECO:0000259" key="12">
    <source>
        <dbReference type="Pfam" id="PF00361"/>
    </source>
</evidence>
<feature type="transmembrane region" description="Helical" evidence="10">
    <location>
        <begin position="109"/>
        <end position="128"/>
    </location>
</feature>
<evidence type="ECO:0000256" key="4">
    <source>
        <dbReference type="ARBA" id="ARBA00012944"/>
    </source>
</evidence>
<dbReference type="GO" id="GO:0003954">
    <property type="term" value="F:NADH dehydrogenase activity"/>
    <property type="evidence" value="ECO:0007669"/>
    <property type="project" value="TreeGrafter"/>
</dbReference>
<dbReference type="GO" id="GO:0031966">
    <property type="term" value="C:mitochondrial membrane"/>
    <property type="evidence" value="ECO:0007669"/>
    <property type="project" value="UniProtKB-SubCell"/>
</dbReference>
<dbReference type="NCBIfam" id="TIGR01972">
    <property type="entry name" value="NDH_I_M"/>
    <property type="match status" value="1"/>
</dbReference>
<feature type="transmembrane region" description="Helical" evidence="10">
    <location>
        <begin position="404"/>
        <end position="427"/>
    </location>
</feature>
<feature type="transmembrane region" description="Helical" evidence="10">
    <location>
        <begin position="302"/>
        <end position="319"/>
    </location>
</feature>
<dbReference type="GO" id="GO:0048039">
    <property type="term" value="F:ubiquinone binding"/>
    <property type="evidence" value="ECO:0007669"/>
    <property type="project" value="TreeGrafter"/>
</dbReference>
<dbReference type="GO" id="GO:0015990">
    <property type="term" value="P:electron transport coupled proton transport"/>
    <property type="evidence" value="ECO:0007669"/>
    <property type="project" value="TreeGrafter"/>
</dbReference>
<dbReference type="PRINTS" id="PR01437">
    <property type="entry name" value="NUOXDRDTASE4"/>
</dbReference>
<evidence type="ECO:0000256" key="1">
    <source>
        <dbReference type="ARBA" id="ARBA00003257"/>
    </source>
</evidence>
<feature type="transmembrane region" description="Helical" evidence="10">
    <location>
        <begin position="325"/>
        <end position="350"/>
    </location>
</feature>
<reference evidence="13" key="1">
    <citation type="submission" date="2020-12" db="EMBL/GenBank/DDBJ databases">
        <title>The complete mitochondrial genome of Chrysaora quinquecirrha.</title>
        <authorList>
            <person name="Xia W.X."/>
            <person name="Li H.R."/>
        </authorList>
    </citation>
    <scope>NUCLEOTIDE SEQUENCE</scope>
</reference>
<comment type="catalytic activity">
    <reaction evidence="9 10">
        <text>a ubiquinone + NADH + 5 H(+)(in) = a ubiquinol + NAD(+) + 4 H(+)(out)</text>
        <dbReference type="Rhea" id="RHEA:29091"/>
        <dbReference type="Rhea" id="RHEA-COMP:9565"/>
        <dbReference type="Rhea" id="RHEA-COMP:9566"/>
        <dbReference type="ChEBI" id="CHEBI:15378"/>
        <dbReference type="ChEBI" id="CHEBI:16389"/>
        <dbReference type="ChEBI" id="CHEBI:17976"/>
        <dbReference type="ChEBI" id="CHEBI:57540"/>
        <dbReference type="ChEBI" id="CHEBI:57945"/>
        <dbReference type="EC" id="7.1.1.2"/>
    </reaction>
</comment>
<dbReference type="InterPro" id="IPR001750">
    <property type="entry name" value="ND/Mrp_TM"/>
</dbReference>
<keyword evidence="10" id="KW-0520">NAD</keyword>
<dbReference type="AlphaFoldDB" id="A0A7U1GG19"/>
<dbReference type="GO" id="GO:0008137">
    <property type="term" value="F:NADH dehydrogenase (ubiquinone) activity"/>
    <property type="evidence" value="ECO:0007669"/>
    <property type="project" value="UniProtKB-UniRule"/>
</dbReference>
<keyword evidence="10" id="KW-0830">Ubiquinone</keyword>
<evidence type="ECO:0000313" key="13">
    <source>
        <dbReference type="EMBL" id="QQY98455.1"/>
    </source>
</evidence>
<sequence length="480" mass="54091">MLIGLIIILSLSSLIICAIPNHKTLLIKRLGLSSSLIALWVTISIWVSHIPNTSFQFNKLDLWTDKNIVILKWGLLHFGLDQISIPFILLTSLLTPICILISWRSIKHLVKEFIVCLLIIHLLLIGVFTSLNILLFYILFEIILIPMFIVIGVWGSRKEKERAAYYFFFYTLVGSLFMLLSIFAIYNFTGTLDYQSLIYLKLPPYLQLWCFLGFFLSLAVKIPMIPFHIWLPQAHVEAPVAGSVILAGILLKLGGYGFIRFSWTLFPQASEYASPVIMLLSAIAIVYASLSTCRQTDAKRLVAYSSVAHMGIVTLGIFSKTVEGIIAAVILMLAHGLVSSGLFIVVTNLYDRFHTKLIRYYKGISLTMPLFSTLFFILILANIAFPISLNFIGEFISIYSALQYSWLLILPPLVGVVLSASYSLTFYNKISFGQPSHHTILSRDLNRQEIFSPFLLIVLTIILGLTPITTMLSYKLPFVL</sequence>
<feature type="transmembrane region" description="Helical" evidence="10">
    <location>
        <begin position="243"/>
        <end position="266"/>
    </location>
</feature>
<organism evidence="13">
    <name type="scientific">Chrysaora quinquecirrha</name>
    <name type="common">Sea nettle jellyfish</name>
    <name type="synonym">Dactylometra africana</name>
    <dbReference type="NCBI Taxonomy" id="6148"/>
    <lineage>
        <taxon>Eukaryota</taxon>
        <taxon>Metazoa</taxon>
        <taxon>Cnidaria</taxon>
        <taxon>Scyphozoa</taxon>
        <taxon>Semaeostomeae</taxon>
        <taxon>Pelagiidae</taxon>
        <taxon>Chrysaora</taxon>
    </lineage>
</organism>
<evidence type="ECO:0000256" key="7">
    <source>
        <dbReference type="ARBA" id="ARBA00022989"/>
    </source>
</evidence>
<feature type="transmembrane region" description="Helical" evidence="10">
    <location>
        <begin position="450"/>
        <end position="474"/>
    </location>
</feature>
<evidence type="ECO:0000256" key="10">
    <source>
        <dbReference type="RuleBase" id="RU003297"/>
    </source>
</evidence>
<feature type="transmembrane region" description="Helical" evidence="10">
    <location>
        <begin position="370"/>
        <end position="392"/>
    </location>
</feature>
<keyword evidence="6 10" id="KW-0812">Transmembrane</keyword>
<feature type="chain" id="PRO_5031053893" description="NADH-ubiquinone oxidoreductase chain 4" evidence="11">
    <location>
        <begin position="18"/>
        <end position="480"/>
    </location>
</feature>
<keyword evidence="10 13" id="KW-0496">Mitochondrion</keyword>
<evidence type="ECO:0000256" key="11">
    <source>
        <dbReference type="SAM" id="SignalP"/>
    </source>
</evidence>